<organism evidence="2 3">
    <name type="scientific">Prorocentrum cordatum</name>
    <dbReference type="NCBI Taxonomy" id="2364126"/>
    <lineage>
        <taxon>Eukaryota</taxon>
        <taxon>Sar</taxon>
        <taxon>Alveolata</taxon>
        <taxon>Dinophyceae</taxon>
        <taxon>Prorocentrales</taxon>
        <taxon>Prorocentraceae</taxon>
        <taxon>Prorocentrum</taxon>
    </lineage>
</organism>
<evidence type="ECO:0000313" key="2">
    <source>
        <dbReference type="EMBL" id="CAK0811301.1"/>
    </source>
</evidence>
<protein>
    <submittedName>
        <fullName evidence="2">Uncharacterized protein</fullName>
    </submittedName>
</protein>
<feature type="non-terminal residue" evidence="2">
    <location>
        <position position="1"/>
    </location>
</feature>
<proteinExistence type="predicted"/>
<feature type="compositionally biased region" description="Low complexity" evidence="1">
    <location>
        <begin position="135"/>
        <end position="160"/>
    </location>
</feature>
<feature type="compositionally biased region" description="Low complexity" evidence="1">
    <location>
        <begin position="1"/>
        <end position="11"/>
    </location>
</feature>
<dbReference type="EMBL" id="CAUYUJ010004866">
    <property type="protein sequence ID" value="CAK0811301.1"/>
    <property type="molecule type" value="Genomic_DNA"/>
</dbReference>
<evidence type="ECO:0000313" key="3">
    <source>
        <dbReference type="Proteomes" id="UP001189429"/>
    </source>
</evidence>
<comment type="caution">
    <text evidence="2">The sequence shown here is derived from an EMBL/GenBank/DDBJ whole genome shotgun (WGS) entry which is preliminary data.</text>
</comment>
<feature type="region of interest" description="Disordered" evidence="1">
    <location>
        <begin position="119"/>
        <end position="172"/>
    </location>
</feature>
<dbReference type="Proteomes" id="UP001189429">
    <property type="component" value="Unassembled WGS sequence"/>
</dbReference>
<evidence type="ECO:0000256" key="1">
    <source>
        <dbReference type="SAM" id="MobiDB-lite"/>
    </source>
</evidence>
<name>A0ABN9QY41_9DINO</name>
<feature type="region of interest" description="Disordered" evidence="1">
    <location>
        <begin position="1"/>
        <end position="81"/>
    </location>
</feature>
<accession>A0ABN9QY41</accession>
<sequence>ASRGQPAAGRAAARRGAHGGPVLFGGLRRQARRRGGEVHRLGQRVDVGPVVRPVPQPEGWRRGVPPQGRAGGGGAGAAQLHRASSCLSHGPLALDRAKRLPQGVAAALAQGRARCQGGGASTLREAQAATRKRPAAAAGGASAGAAPARRRAAAAAEAPRCVSKRRRVDKSDLAAPTEIPPHELTLNQLAQLIWRFAFY</sequence>
<keyword evidence="3" id="KW-1185">Reference proteome</keyword>
<feature type="compositionally biased region" description="Low complexity" evidence="1">
    <location>
        <begin position="44"/>
        <end position="53"/>
    </location>
</feature>
<gene>
    <name evidence="2" type="ORF">PCOR1329_LOCUS15944</name>
</gene>
<reference evidence="2" key="1">
    <citation type="submission" date="2023-10" db="EMBL/GenBank/DDBJ databases">
        <authorList>
            <person name="Chen Y."/>
            <person name="Shah S."/>
            <person name="Dougan E. K."/>
            <person name="Thang M."/>
            <person name="Chan C."/>
        </authorList>
    </citation>
    <scope>NUCLEOTIDE SEQUENCE [LARGE SCALE GENOMIC DNA]</scope>
</reference>